<evidence type="ECO:0000256" key="1">
    <source>
        <dbReference type="SAM" id="SignalP"/>
    </source>
</evidence>
<organism evidence="2">
    <name type="scientific">Ixodes ricinus</name>
    <name type="common">Common tick</name>
    <name type="synonym">Acarus ricinus</name>
    <dbReference type="NCBI Taxonomy" id="34613"/>
    <lineage>
        <taxon>Eukaryota</taxon>
        <taxon>Metazoa</taxon>
        <taxon>Ecdysozoa</taxon>
        <taxon>Arthropoda</taxon>
        <taxon>Chelicerata</taxon>
        <taxon>Arachnida</taxon>
        <taxon>Acari</taxon>
        <taxon>Parasitiformes</taxon>
        <taxon>Ixodida</taxon>
        <taxon>Ixodoidea</taxon>
        <taxon>Ixodidae</taxon>
        <taxon>Ixodinae</taxon>
        <taxon>Ixodes</taxon>
    </lineage>
</organism>
<dbReference type="GO" id="GO:0004867">
    <property type="term" value="F:serine-type endopeptidase inhibitor activity"/>
    <property type="evidence" value="ECO:0007669"/>
    <property type="project" value="InterPro"/>
</dbReference>
<accession>V5H7W0</accession>
<keyword evidence="1" id="KW-0732">Signal</keyword>
<dbReference type="EMBL" id="GANP01015555">
    <property type="protein sequence ID" value="JAB68913.1"/>
    <property type="molecule type" value="mRNA"/>
</dbReference>
<dbReference type="SUPFAM" id="SSF57362">
    <property type="entry name" value="BPTI-like"/>
    <property type="match status" value="1"/>
</dbReference>
<evidence type="ECO:0000313" key="2">
    <source>
        <dbReference type="EMBL" id="JAB68913.1"/>
    </source>
</evidence>
<protein>
    <submittedName>
        <fullName evidence="2">Putative tick kunitz 60</fullName>
    </submittedName>
</protein>
<dbReference type="InterPro" id="IPR036880">
    <property type="entry name" value="Kunitz_BPTI_sf"/>
</dbReference>
<name>V5H7W0_IXORI</name>
<reference evidence="2" key="1">
    <citation type="journal article" date="2015" name="Sci. Rep.">
        <title>Tissue- and time-dependent transcription in Ixodes ricinus salivary glands and midguts when blood feeding on the vertebrate host.</title>
        <authorList>
            <person name="Kotsyfakis M."/>
            <person name="Schwarz A."/>
            <person name="Erhart J."/>
            <person name="Ribeiro J.M."/>
        </authorList>
    </citation>
    <scope>NUCLEOTIDE SEQUENCE</scope>
    <source>
        <tissue evidence="2">Salivary gland and midgut</tissue>
    </source>
</reference>
<dbReference type="AlphaFoldDB" id="V5H7W0"/>
<feature type="chain" id="PRO_5004734539" evidence="1">
    <location>
        <begin position="19"/>
        <end position="94"/>
    </location>
</feature>
<feature type="signal peptide" evidence="1">
    <location>
        <begin position="1"/>
        <end position="18"/>
    </location>
</feature>
<sequence length="94" mass="10031">MKATIALCFIVAVAYAIGARPPNPTVIDNGELNPKCEKPNDCPGNGKTVYYYNKTGGCQPLRLGSGCPDNGNYQTHDECLEKCAPPPGKKVYVA</sequence>
<proteinExistence type="evidence at transcript level"/>
<dbReference type="Gene3D" id="4.10.410.10">
    <property type="entry name" value="Pancreatic trypsin inhibitor Kunitz domain"/>
    <property type="match status" value="1"/>
</dbReference>